<organism evidence="2 3">
    <name type="scientific">Dyella kyungheensis</name>
    <dbReference type="NCBI Taxonomy" id="1242174"/>
    <lineage>
        <taxon>Bacteria</taxon>
        <taxon>Pseudomonadati</taxon>
        <taxon>Pseudomonadota</taxon>
        <taxon>Gammaproteobacteria</taxon>
        <taxon>Lysobacterales</taxon>
        <taxon>Rhodanobacteraceae</taxon>
        <taxon>Dyella</taxon>
    </lineage>
</organism>
<keyword evidence="1" id="KW-0732">Signal</keyword>
<sequence length="234" mass="22848">MKVSYLKQKLLFAGVAVAMSVALPAMAADPAVHVRGTVTDVTATGFTVQTATGTQNVAMAADTHIAGVVPSNLDAIQPGSYIGSANVPRGASANALEVVVFPPAMKGTGLGDYAWDLPAHGGGGSAMTNGSVTSSAMTNGTVKSSKAGGAATNSAMTNGTVKAASGSGARTLVVDYGSGEKTIVVSATTPVVTFAPADKSAIVKGARVFVAGKPGNPVAAGFVAVGLNGTAPPM</sequence>
<gene>
    <name evidence="2" type="ORF">ISP20_18500</name>
</gene>
<dbReference type="Proteomes" id="UP001430065">
    <property type="component" value="Unassembled WGS sequence"/>
</dbReference>
<name>A0ABS2JVX2_9GAMM</name>
<evidence type="ECO:0000256" key="1">
    <source>
        <dbReference type="SAM" id="SignalP"/>
    </source>
</evidence>
<dbReference type="EMBL" id="JADIKC010000009">
    <property type="protein sequence ID" value="MBM7123165.1"/>
    <property type="molecule type" value="Genomic_DNA"/>
</dbReference>
<feature type="signal peptide" evidence="1">
    <location>
        <begin position="1"/>
        <end position="27"/>
    </location>
</feature>
<reference evidence="2 3" key="1">
    <citation type="submission" date="2020-10" db="EMBL/GenBank/DDBJ databases">
        <title>Phylogeny of dyella-like bacteria.</title>
        <authorList>
            <person name="Fu J."/>
        </authorList>
    </citation>
    <scope>NUCLEOTIDE SEQUENCE [LARGE SCALE GENOMIC DNA]</scope>
    <source>
        <strain evidence="2 3">THG-B117</strain>
    </source>
</reference>
<protein>
    <submittedName>
        <fullName evidence="2">Metal ABC transporter permease</fullName>
    </submittedName>
</protein>
<proteinExistence type="predicted"/>
<keyword evidence="3" id="KW-1185">Reference proteome</keyword>
<evidence type="ECO:0000313" key="3">
    <source>
        <dbReference type="Proteomes" id="UP001430065"/>
    </source>
</evidence>
<feature type="chain" id="PRO_5045794885" evidence="1">
    <location>
        <begin position="28"/>
        <end position="234"/>
    </location>
</feature>
<accession>A0ABS2JVX2</accession>
<comment type="caution">
    <text evidence="2">The sequence shown here is derived from an EMBL/GenBank/DDBJ whole genome shotgun (WGS) entry which is preliminary data.</text>
</comment>
<evidence type="ECO:0000313" key="2">
    <source>
        <dbReference type="EMBL" id="MBM7123165.1"/>
    </source>
</evidence>
<dbReference type="RefSeq" id="WP_204637613.1">
    <property type="nucleotide sequence ID" value="NZ_JADIKC010000009.1"/>
</dbReference>